<dbReference type="SUPFAM" id="SSF52540">
    <property type="entry name" value="P-loop containing nucleoside triphosphate hydrolases"/>
    <property type="match status" value="1"/>
</dbReference>
<dbReference type="Pfam" id="PF04471">
    <property type="entry name" value="Mrr_cat"/>
    <property type="match status" value="1"/>
</dbReference>
<evidence type="ECO:0000259" key="1">
    <source>
        <dbReference type="Pfam" id="PF04471"/>
    </source>
</evidence>
<name>A0A8B3CKQ6_9LEPT</name>
<dbReference type="EMBL" id="QHCS01000010">
    <property type="protein sequence ID" value="RHX83209.1"/>
    <property type="molecule type" value="Genomic_DNA"/>
</dbReference>
<evidence type="ECO:0000313" key="3">
    <source>
        <dbReference type="EMBL" id="RHX83209.1"/>
    </source>
</evidence>
<dbReference type="AlphaFoldDB" id="A0A8B3CKQ6"/>
<protein>
    <recommendedName>
        <fullName evidence="5">Restriction endonuclease type IV Mrr domain-containing protein</fullName>
    </recommendedName>
</protein>
<dbReference type="GO" id="GO:0009307">
    <property type="term" value="P:DNA restriction-modification system"/>
    <property type="evidence" value="ECO:0007669"/>
    <property type="project" value="InterPro"/>
</dbReference>
<dbReference type="Pfam" id="PF20720">
    <property type="entry name" value="nSTAND3"/>
    <property type="match status" value="1"/>
</dbReference>
<dbReference type="GO" id="GO:0003677">
    <property type="term" value="F:DNA binding"/>
    <property type="evidence" value="ECO:0007669"/>
    <property type="project" value="InterPro"/>
</dbReference>
<evidence type="ECO:0000259" key="2">
    <source>
        <dbReference type="Pfam" id="PF20720"/>
    </source>
</evidence>
<dbReference type="InterPro" id="IPR027417">
    <property type="entry name" value="P-loop_NTPase"/>
</dbReference>
<organism evidence="3 4">
    <name type="scientific">Leptospira stimsonii</name>
    <dbReference type="NCBI Taxonomy" id="2202203"/>
    <lineage>
        <taxon>Bacteria</taxon>
        <taxon>Pseudomonadati</taxon>
        <taxon>Spirochaetota</taxon>
        <taxon>Spirochaetia</taxon>
        <taxon>Leptospirales</taxon>
        <taxon>Leptospiraceae</taxon>
        <taxon>Leptospira</taxon>
    </lineage>
</organism>
<reference evidence="4" key="1">
    <citation type="submission" date="2018-05" db="EMBL/GenBank/DDBJ databases">
        <title>Leptospira yasudae sp. nov. and Leptospira stimsonii sp. nov., two pathogenic species of the genus Leptospira isolated from environmental sources.</title>
        <authorList>
            <person name="Casanovas-Massana A."/>
            <person name="Hamond C."/>
            <person name="Santos L.A."/>
            <person name="Hacker K.P."/>
            <person name="Balassiano I."/>
            <person name="Medeiros M.A."/>
            <person name="Reis M.G."/>
            <person name="Ko A.I."/>
            <person name="Wunder E.A."/>
        </authorList>
    </citation>
    <scope>NUCLEOTIDE SEQUENCE [LARGE SCALE GENOMIC DNA]</scope>
    <source>
        <strain evidence="4">AMB6-RJ</strain>
    </source>
</reference>
<dbReference type="InterPro" id="IPR007560">
    <property type="entry name" value="Restrct_endonuc_IV_Mrr"/>
</dbReference>
<dbReference type="Gene3D" id="3.40.50.300">
    <property type="entry name" value="P-loop containing nucleotide triphosphate hydrolases"/>
    <property type="match status" value="1"/>
</dbReference>
<dbReference type="InterPro" id="IPR049050">
    <property type="entry name" value="nSTAND3"/>
</dbReference>
<dbReference type="Proteomes" id="UP000266669">
    <property type="component" value="Unassembled WGS sequence"/>
</dbReference>
<gene>
    <name evidence="3" type="ORF">DLM78_22130</name>
</gene>
<feature type="domain" description="Restriction endonuclease type IV Mrr" evidence="1">
    <location>
        <begin position="7"/>
        <end position="61"/>
    </location>
</feature>
<dbReference type="CDD" id="cd01120">
    <property type="entry name" value="RecA-like_superfamily"/>
    <property type="match status" value="1"/>
</dbReference>
<sequence length="749" mass="88497">MNYSFETINDKEFEILAIDIISRYFDTRIERFKEGKDHGVDGRYYKPEHDEIVIQCKHYFKSGFKQLYQKLKSTEINSIQKLNPKRYILITSVPLSRQNKLELFKLLSPFLKSESDIFGNEDLNDLLSKYSDIEKKHFKLWISSTTVLQTILNNSITGRSLNKLQEIYQSVPKYAETKDHYKALKKLAETRVLILTGVAGIGKTTLADQISLHFVKMGYEYVYIDHAINEAESVFFEDKRQIFYFDDFLGRNYLEALERKEDSRIINFINRVRRSEDKIFILTSRTAILKQGKELSDLFHIDNIGKNEYELRINNYSLMDKAKILYNHIWYSLLDSDFITELYNNLRYLQIIKHKNFNPRLISFITDSHRVQNVKKELYWNYIQKMLNNPKYIWEDVFNLQLDEISRFIPYLITFNGGDIGEINLRSAFFRLTYLEKLVGMITSDTNYEKTIRITTGTVINRTIGGFEIVKYELYNPSVTDYVLERLRYNSKLLINLFRSLHTVASIHTLFNLYSSGKIDSKTINLVLDELIKDCDIKSEIDYTAFLYSMAIQKGFTALFNNKSSKITIEEMCREDIRDLYNKLVIMSFAIDQNIITGAGKVDLEFYERFIEECEALDDLNVLVKILRKIYIHDMEKYWENIKNKIYEIYSNNITEIVLDSDVLIDFRDEEDIDDAIQNVTKFIEEEIQILGIDFGIDKIKKLVSKCNYEDILEKNMIYRAQDELFNDNNLDETMDYSEANIIDLFERT</sequence>
<feature type="domain" description="Novel STAND NTPase 3" evidence="2">
    <location>
        <begin position="174"/>
        <end position="330"/>
    </location>
</feature>
<accession>A0A8B3CKQ6</accession>
<proteinExistence type="predicted"/>
<comment type="caution">
    <text evidence="3">The sequence shown here is derived from an EMBL/GenBank/DDBJ whole genome shotgun (WGS) entry which is preliminary data.</text>
</comment>
<evidence type="ECO:0008006" key="5">
    <source>
        <dbReference type="Google" id="ProtNLM"/>
    </source>
</evidence>
<dbReference type="RefSeq" id="WP_118983936.1">
    <property type="nucleotide sequence ID" value="NZ_QHCS01000010.1"/>
</dbReference>
<evidence type="ECO:0000313" key="4">
    <source>
        <dbReference type="Proteomes" id="UP000266669"/>
    </source>
</evidence>
<dbReference type="GO" id="GO:0004519">
    <property type="term" value="F:endonuclease activity"/>
    <property type="evidence" value="ECO:0007669"/>
    <property type="project" value="InterPro"/>
</dbReference>